<keyword evidence="1" id="KW-0812">Transmembrane</keyword>
<keyword evidence="1" id="KW-0472">Membrane</keyword>
<dbReference type="RefSeq" id="XP_037188442.1">
    <property type="nucleotide sequence ID" value="XM_037341630.1"/>
</dbReference>
<dbReference type="GeneID" id="59265322"/>
<evidence type="ECO:0000313" key="3">
    <source>
        <dbReference type="Proteomes" id="UP000531561"/>
    </source>
</evidence>
<feature type="transmembrane region" description="Helical" evidence="1">
    <location>
        <begin position="56"/>
        <end position="77"/>
    </location>
</feature>
<accession>A0A8H6EET7</accession>
<reference evidence="2 3" key="1">
    <citation type="journal article" date="2020" name="Phytopathology">
        <title>A high-quality genome resource of Botrytis fragariae, a new and rapidly spreading fungal pathogen causing strawberry gray mold in the U.S.A.</title>
        <authorList>
            <person name="Wu Y."/>
            <person name="Saski C.A."/>
            <person name="Schnabel G."/>
            <person name="Xiao S."/>
            <person name="Hu M."/>
        </authorList>
    </citation>
    <scope>NUCLEOTIDE SEQUENCE [LARGE SCALE GENOMIC DNA]</scope>
    <source>
        <strain evidence="2 3">BVB16</strain>
    </source>
</reference>
<dbReference type="AlphaFoldDB" id="A0A8H6EET7"/>
<dbReference type="EMBL" id="JABFCT010000017">
    <property type="protein sequence ID" value="KAF5869493.1"/>
    <property type="molecule type" value="Genomic_DNA"/>
</dbReference>
<sequence length="150" mass="16394">MARIAEVLRQIGAGTQSLAIHMSDQPKSVLEKIPSLIPPPGTVSNFQHRASRRESVIVVSTLLMTPGSICICIRAWAKFVTVRPVKLLWSDLTISLSFLLAIAAYVTTILTVTPGGITGYHQYDVPLSAIFTNRSIIFMLLSQCSLKCSH</sequence>
<dbReference type="OrthoDB" id="3522342at2759"/>
<protein>
    <submittedName>
        <fullName evidence="2">Uncharacterized protein</fullName>
    </submittedName>
</protein>
<keyword evidence="1" id="KW-1133">Transmembrane helix</keyword>
<gene>
    <name evidence="2" type="ORF">Bfra_011302</name>
</gene>
<organism evidence="2 3">
    <name type="scientific">Botrytis fragariae</name>
    <dbReference type="NCBI Taxonomy" id="1964551"/>
    <lineage>
        <taxon>Eukaryota</taxon>
        <taxon>Fungi</taxon>
        <taxon>Dikarya</taxon>
        <taxon>Ascomycota</taxon>
        <taxon>Pezizomycotina</taxon>
        <taxon>Leotiomycetes</taxon>
        <taxon>Helotiales</taxon>
        <taxon>Sclerotiniaceae</taxon>
        <taxon>Botrytis</taxon>
    </lineage>
</organism>
<proteinExistence type="predicted"/>
<evidence type="ECO:0000313" key="2">
    <source>
        <dbReference type="EMBL" id="KAF5869493.1"/>
    </source>
</evidence>
<feature type="transmembrane region" description="Helical" evidence="1">
    <location>
        <begin position="92"/>
        <end position="112"/>
    </location>
</feature>
<keyword evidence="3" id="KW-1185">Reference proteome</keyword>
<comment type="caution">
    <text evidence="2">The sequence shown here is derived from an EMBL/GenBank/DDBJ whole genome shotgun (WGS) entry which is preliminary data.</text>
</comment>
<dbReference type="Proteomes" id="UP000531561">
    <property type="component" value="Unassembled WGS sequence"/>
</dbReference>
<evidence type="ECO:0000256" key="1">
    <source>
        <dbReference type="SAM" id="Phobius"/>
    </source>
</evidence>
<name>A0A8H6EET7_9HELO</name>